<gene>
    <name evidence="3" type="ORF">RVR_20</name>
</gene>
<dbReference type="InterPro" id="IPR018958">
    <property type="entry name" value="Knr4/Smi1-like_dom"/>
</dbReference>
<dbReference type="EMBL" id="AP018365">
    <property type="protein sequence ID" value="BBA95239.1"/>
    <property type="molecule type" value="Genomic_DNA"/>
</dbReference>
<dbReference type="Gene3D" id="3.40.1580.10">
    <property type="entry name" value="SMI1/KNR4-like"/>
    <property type="match status" value="1"/>
</dbReference>
<name>A0A7U3VL73_9ACTN</name>
<evidence type="ECO:0000313" key="3">
    <source>
        <dbReference type="EMBL" id="BBA95239.1"/>
    </source>
</evidence>
<reference evidence="3 4" key="3">
    <citation type="journal article" date="2011" name="Nat. Chem. Biol.">
        <title>Reveromycin A biosynthesis uses RevG and RevJ for stereospecific spiroacetal formation.</title>
        <authorList>
            <person name="Takahashi S."/>
            <person name="Toyoda A."/>
            <person name="Sekiyama Y."/>
            <person name="Takagi H."/>
            <person name="Nogawa T."/>
            <person name="Uramoto M."/>
            <person name="Suzuki R."/>
            <person name="Koshino H."/>
            <person name="Kumano T."/>
            <person name="Panthee S."/>
            <person name="Dairi T."/>
            <person name="Ishikawa J."/>
            <person name="Ikeda H."/>
            <person name="Sakaki Y."/>
            <person name="Osada H."/>
        </authorList>
    </citation>
    <scope>NUCLEOTIDE SEQUENCE [LARGE SCALE GENOMIC DNA]</scope>
    <source>
        <strain evidence="3 4">SN-593</strain>
    </source>
</reference>
<feature type="region of interest" description="Disordered" evidence="1">
    <location>
        <begin position="1"/>
        <end position="24"/>
    </location>
</feature>
<proteinExistence type="predicted"/>
<reference evidence="3 4" key="2">
    <citation type="journal article" date="2011" name="J. Antibiot.">
        <title>Furaquinocins I and J: novel polyketide isoprenoid hybrid compounds from Streptomyces reveromyceticus SN-593.</title>
        <authorList>
            <person name="Panthee S."/>
            <person name="Takahashi S."/>
            <person name="Takagi H."/>
            <person name="Nogawa T."/>
            <person name="Oowada E."/>
            <person name="Uramoto M."/>
            <person name="Osada H."/>
        </authorList>
    </citation>
    <scope>NUCLEOTIDE SEQUENCE [LARGE SCALE GENOMIC DNA]</scope>
    <source>
        <strain evidence="3 4">SN-593</strain>
    </source>
</reference>
<accession>A0A7U3VL73</accession>
<dbReference type="InterPro" id="IPR037883">
    <property type="entry name" value="Knr4/Smi1-like_sf"/>
</dbReference>
<dbReference type="SMART" id="SM00860">
    <property type="entry name" value="SMI1_KNR4"/>
    <property type="match status" value="1"/>
</dbReference>
<dbReference type="SUPFAM" id="SSF160631">
    <property type="entry name" value="SMI1/KNR4-like"/>
    <property type="match status" value="1"/>
</dbReference>
<reference evidence="3 4" key="4">
    <citation type="journal article" date="2020" name="Sci. Rep.">
        <title>beta-carboline chemical signals induce reveromycin production through a LuxR family regulator in Streptomyces sp. SN-593.</title>
        <authorList>
            <person name="Panthee S."/>
            <person name="Kito N."/>
            <person name="Hayashi T."/>
            <person name="Shimizu T."/>
            <person name="Ishikawa J."/>
            <person name="Hamamoto H."/>
            <person name="Osada H."/>
            <person name="Takahashi S."/>
        </authorList>
    </citation>
    <scope>NUCLEOTIDE SEQUENCE [LARGE SCALE GENOMIC DNA]</scope>
    <source>
        <strain evidence="3 4">SN-593</strain>
    </source>
</reference>
<reference evidence="3 4" key="1">
    <citation type="journal article" date="2010" name="J. Bacteriol.">
        <title>Biochemical characterization of a novel indole prenyltransferase from Streptomyces sp. SN-593.</title>
        <authorList>
            <person name="Takahashi S."/>
            <person name="Takagi H."/>
            <person name="Toyoda A."/>
            <person name="Uramoto M."/>
            <person name="Nogawa T."/>
            <person name="Ueki M."/>
            <person name="Sakaki Y."/>
            <person name="Osada H."/>
        </authorList>
    </citation>
    <scope>NUCLEOTIDE SEQUENCE [LARGE SCALE GENOMIC DNA]</scope>
    <source>
        <strain evidence="3 4">SN-593</strain>
    </source>
</reference>
<protein>
    <recommendedName>
        <fullName evidence="2">Knr4/Smi1-like domain-containing protein</fullName>
    </recommendedName>
</protein>
<dbReference type="KEGG" id="arev:RVR_20"/>
<organism evidence="3 4">
    <name type="scientific">Actinacidiphila reveromycinica</name>
    <dbReference type="NCBI Taxonomy" id="659352"/>
    <lineage>
        <taxon>Bacteria</taxon>
        <taxon>Bacillati</taxon>
        <taxon>Actinomycetota</taxon>
        <taxon>Actinomycetes</taxon>
        <taxon>Kitasatosporales</taxon>
        <taxon>Streptomycetaceae</taxon>
        <taxon>Actinacidiphila</taxon>
    </lineage>
</organism>
<dbReference type="AlphaFoldDB" id="A0A7U3VL73"/>
<evidence type="ECO:0000313" key="4">
    <source>
        <dbReference type="Proteomes" id="UP000595703"/>
    </source>
</evidence>
<sequence>MNNFDQLIGRTATKAAQGTRTPSPIPIEQLQQAERLLGFPLHPLLAALYRHVADGGFGPQPLLPLIGEDPEDQESSAVGSYLGRTAPEAAGSWWSWPHRVLPIMDRGCNIVTCVDCQDTQGTVLLFDPHRTRDSLSRGWLVEADNLAEWLENWLAGRDRHRDHTADKASAMPPWADASSRLHSD</sequence>
<feature type="domain" description="Knr4/Smi1-like" evidence="2">
    <location>
        <begin position="24"/>
        <end position="152"/>
    </location>
</feature>
<evidence type="ECO:0000259" key="2">
    <source>
        <dbReference type="SMART" id="SM00860"/>
    </source>
</evidence>
<keyword evidence="4" id="KW-1185">Reference proteome</keyword>
<dbReference type="Pfam" id="PF09346">
    <property type="entry name" value="SMI1_KNR4"/>
    <property type="match status" value="1"/>
</dbReference>
<dbReference type="RefSeq" id="WP_202231802.1">
    <property type="nucleotide sequence ID" value="NZ_AP018365.1"/>
</dbReference>
<dbReference type="Proteomes" id="UP000595703">
    <property type="component" value="Chromosome"/>
</dbReference>
<evidence type="ECO:0000256" key="1">
    <source>
        <dbReference type="SAM" id="MobiDB-lite"/>
    </source>
</evidence>
<feature type="region of interest" description="Disordered" evidence="1">
    <location>
        <begin position="164"/>
        <end position="184"/>
    </location>
</feature>